<dbReference type="AlphaFoldDB" id="A0A7C5L1Y9"/>
<dbReference type="EMBL" id="DRNB01000051">
    <property type="protein sequence ID" value="HHJ63572.1"/>
    <property type="molecule type" value="Genomic_DNA"/>
</dbReference>
<evidence type="ECO:0008006" key="2">
    <source>
        <dbReference type="Google" id="ProtNLM"/>
    </source>
</evidence>
<sequence>MQIEEELERGEWRRAENYEKLEKALKEGTKAVLRKKPVSIRLSERDLMLLKRKSIENGVLYQTLITMLVRRYVEGKIKIEL</sequence>
<accession>A0A7C5L1Y9</accession>
<organism evidence="1">
    <name type="scientific">Aquifex aeolicus</name>
    <dbReference type="NCBI Taxonomy" id="63363"/>
    <lineage>
        <taxon>Bacteria</taxon>
        <taxon>Pseudomonadati</taxon>
        <taxon>Aquificota</taxon>
        <taxon>Aquificia</taxon>
        <taxon>Aquificales</taxon>
        <taxon>Aquificaceae</taxon>
        <taxon>Aquifex</taxon>
    </lineage>
</organism>
<proteinExistence type="predicted"/>
<protein>
    <recommendedName>
        <fullName evidence="2">Antitoxin</fullName>
    </recommendedName>
</protein>
<gene>
    <name evidence="1" type="ORF">ENJ61_01560</name>
</gene>
<name>A0A7C5L1Y9_AQUAO</name>
<reference evidence="1" key="1">
    <citation type="journal article" date="2020" name="mSystems">
        <title>Genome- and Community-Level Interaction Insights into Carbon Utilization and Element Cycling Functions of Hydrothermarchaeota in Hydrothermal Sediment.</title>
        <authorList>
            <person name="Zhou Z."/>
            <person name="Liu Y."/>
            <person name="Xu W."/>
            <person name="Pan J."/>
            <person name="Luo Z.H."/>
            <person name="Li M."/>
        </authorList>
    </citation>
    <scope>NUCLEOTIDE SEQUENCE [LARGE SCALE GENOMIC DNA]</scope>
    <source>
        <strain evidence="1">HyVt-501</strain>
    </source>
</reference>
<comment type="caution">
    <text evidence="1">The sequence shown here is derived from an EMBL/GenBank/DDBJ whole genome shotgun (WGS) entry which is preliminary data.</text>
</comment>
<dbReference type="Proteomes" id="UP000885792">
    <property type="component" value="Unassembled WGS sequence"/>
</dbReference>
<evidence type="ECO:0000313" key="1">
    <source>
        <dbReference type="EMBL" id="HHJ63572.1"/>
    </source>
</evidence>